<keyword evidence="7 8" id="KW-0411">Iron-sulfur</keyword>
<protein>
    <submittedName>
        <fullName evidence="10">Radical SAM protein</fullName>
    </submittedName>
</protein>
<dbReference type="InterPro" id="IPR013785">
    <property type="entry name" value="Aldolase_TIM"/>
</dbReference>
<dbReference type="InterPro" id="IPR001989">
    <property type="entry name" value="Radical_activat_CS"/>
</dbReference>
<keyword evidence="3 8" id="KW-0949">S-adenosyl-L-methionine</keyword>
<reference evidence="10 11" key="1">
    <citation type="submission" date="2022-12" db="EMBL/GenBank/DDBJ databases">
        <title>Metagenome assembled genome from gulf of manar.</title>
        <authorList>
            <person name="Kohli P."/>
            <person name="Pk S."/>
            <person name="Venkata Ramana C."/>
            <person name="Sasikala C."/>
        </authorList>
    </citation>
    <scope>NUCLEOTIDE SEQUENCE [LARGE SCALE GENOMIC DNA]</scope>
    <source>
        <strain evidence="10">JB008</strain>
    </source>
</reference>
<feature type="domain" description="Radical SAM core" evidence="9">
    <location>
        <begin position="61"/>
        <end position="172"/>
    </location>
</feature>
<dbReference type="Proteomes" id="UP001221217">
    <property type="component" value="Unassembled WGS sequence"/>
</dbReference>
<feature type="binding site" evidence="8">
    <location>
        <position position="69"/>
    </location>
    <ligand>
        <name>[4Fe-4S] cluster</name>
        <dbReference type="ChEBI" id="CHEBI:49883"/>
        <note>4Fe-4S-S-AdoMet</note>
    </ligand>
</feature>
<dbReference type="GO" id="GO:0016491">
    <property type="term" value="F:oxidoreductase activity"/>
    <property type="evidence" value="ECO:0007669"/>
    <property type="project" value="UniProtKB-KW"/>
</dbReference>
<accession>A0AAJ1IEA8</accession>
<dbReference type="GO" id="GO:0046872">
    <property type="term" value="F:metal ion binding"/>
    <property type="evidence" value="ECO:0007669"/>
    <property type="project" value="UniProtKB-KW"/>
</dbReference>
<gene>
    <name evidence="10" type="ORF">PQJ61_06105</name>
</gene>
<dbReference type="SUPFAM" id="SSF102114">
    <property type="entry name" value="Radical SAM enzymes"/>
    <property type="match status" value="1"/>
</dbReference>
<dbReference type="InterPro" id="IPR016431">
    <property type="entry name" value="Pyrv-formate_lyase-activ_prd"/>
</dbReference>
<dbReference type="SFLD" id="SFLDS00029">
    <property type="entry name" value="Radical_SAM"/>
    <property type="match status" value="1"/>
</dbReference>
<name>A0AAJ1IEA8_9SPIO</name>
<evidence type="ECO:0000256" key="6">
    <source>
        <dbReference type="ARBA" id="ARBA00023004"/>
    </source>
</evidence>
<dbReference type="Pfam" id="PF04055">
    <property type="entry name" value="Radical_SAM"/>
    <property type="match status" value="1"/>
</dbReference>
<proteinExistence type="inferred from homology"/>
<evidence type="ECO:0000256" key="1">
    <source>
        <dbReference type="ARBA" id="ARBA00009777"/>
    </source>
</evidence>
<feature type="binding site" evidence="8">
    <location>
        <position position="65"/>
    </location>
    <ligand>
        <name>[4Fe-4S] cluster</name>
        <dbReference type="ChEBI" id="CHEBI:49883"/>
        <note>4Fe-4S-S-AdoMet</note>
    </ligand>
</feature>
<keyword evidence="4 8" id="KW-0479">Metal-binding</keyword>
<evidence type="ECO:0000256" key="5">
    <source>
        <dbReference type="ARBA" id="ARBA00023002"/>
    </source>
</evidence>
<dbReference type="InterPro" id="IPR007197">
    <property type="entry name" value="rSAM"/>
</dbReference>
<dbReference type="SFLD" id="SFLDG01099">
    <property type="entry name" value="Uncharacterised_Radical_SAM_Su"/>
    <property type="match status" value="1"/>
</dbReference>
<evidence type="ECO:0000256" key="8">
    <source>
        <dbReference type="PIRSR" id="PIRSR004869-50"/>
    </source>
</evidence>
<organism evidence="10 11">
    <name type="scientific">Candidatus Thalassospirochaeta sargassi</name>
    <dbReference type="NCBI Taxonomy" id="3119039"/>
    <lineage>
        <taxon>Bacteria</taxon>
        <taxon>Pseudomonadati</taxon>
        <taxon>Spirochaetota</taxon>
        <taxon>Spirochaetia</taxon>
        <taxon>Spirochaetales</taxon>
        <taxon>Spirochaetaceae</taxon>
        <taxon>Candidatus Thalassospirochaeta</taxon>
    </lineage>
</organism>
<evidence type="ECO:0000313" key="10">
    <source>
        <dbReference type="EMBL" id="MDC7226317.1"/>
    </source>
</evidence>
<evidence type="ECO:0000256" key="2">
    <source>
        <dbReference type="ARBA" id="ARBA00022485"/>
    </source>
</evidence>
<keyword evidence="5" id="KW-0560">Oxidoreductase</keyword>
<dbReference type="PIRSF" id="PIRSF004869">
    <property type="entry name" value="PflX_prd"/>
    <property type="match status" value="1"/>
</dbReference>
<sequence length="320" mass="35380">MRKLSGLYENCRLCPKACGTDRLHGQHGICGMPGGVVAASAVLHKGEEPPLIGEKGSGAVFFSGCTLGCPFCQNEQISIDSMGADITDNELAAVFLALEAEGASNINLVTATQFTPSVIAAVGEARAKGLQIPIMWNSSGYETNRTVKLLSETIDIWLPDIKTLDPMVSERLFGARDYPAAARASIKMMASQLEKRGGELIEDNVMKRGMIVRHLVMPGELDSSRAVLEWYAENLIDRAMLSLMVQYTPVNESGRQIAGPDYIMQDNEYNQLLEWLDEFGIEEGFLQSPEAASKEWIPDFSRLNPFPEKYSKPVWHWKFK</sequence>
<comment type="similarity">
    <text evidence="1">Belongs to the organic radical-activating enzymes family.</text>
</comment>
<dbReference type="AlphaFoldDB" id="A0AAJ1IEA8"/>
<evidence type="ECO:0000256" key="7">
    <source>
        <dbReference type="ARBA" id="ARBA00023014"/>
    </source>
</evidence>
<evidence type="ECO:0000313" key="11">
    <source>
        <dbReference type="Proteomes" id="UP001221217"/>
    </source>
</evidence>
<comment type="cofactor">
    <cofactor evidence="8">
        <name>[4Fe-4S] cluster</name>
        <dbReference type="ChEBI" id="CHEBI:49883"/>
    </cofactor>
    <text evidence="8">Binds 1 [4Fe-4S] cluster. The cluster is coordinated with 3 cysteines and an exchangeable S-adenosyl-L-methionine.</text>
</comment>
<dbReference type="InterPro" id="IPR058240">
    <property type="entry name" value="rSAM_sf"/>
</dbReference>
<dbReference type="PANTHER" id="PTHR43075">
    <property type="entry name" value="FORMATE LYASE ACTIVATING ENZYME, PUTATIVE (AFU_ORTHOLOGUE AFUA_2G15630)-RELATED"/>
    <property type="match status" value="1"/>
</dbReference>
<dbReference type="GO" id="GO:0051539">
    <property type="term" value="F:4 iron, 4 sulfur cluster binding"/>
    <property type="evidence" value="ECO:0007669"/>
    <property type="project" value="UniProtKB-KW"/>
</dbReference>
<dbReference type="InterPro" id="IPR040085">
    <property type="entry name" value="MJ0674-like"/>
</dbReference>
<evidence type="ECO:0000259" key="9">
    <source>
        <dbReference type="Pfam" id="PF04055"/>
    </source>
</evidence>
<evidence type="ECO:0000256" key="4">
    <source>
        <dbReference type="ARBA" id="ARBA00022723"/>
    </source>
</evidence>
<keyword evidence="6 8" id="KW-0408">Iron</keyword>
<keyword evidence="2" id="KW-0004">4Fe-4S</keyword>
<comment type="caution">
    <text evidence="10">The sequence shown here is derived from an EMBL/GenBank/DDBJ whole genome shotgun (WGS) entry which is preliminary data.</text>
</comment>
<evidence type="ECO:0000256" key="3">
    <source>
        <dbReference type="ARBA" id="ARBA00022691"/>
    </source>
</evidence>
<dbReference type="Gene3D" id="3.20.20.70">
    <property type="entry name" value="Aldolase class I"/>
    <property type="match status" value="1"/>
</dbReference>
<feature type="binding site" evidence="8">
    <location>
        <position position="72"/>
    </location>
    <ligand>
        <name>[4Fe-4S] cluster</name>
        <dbReference type="ChEBI" id="CHEBI:49883"/>
        <note>4Fe-4S-S-AdoMet</note>
    </ligand>
</feature>
<dbReference type="PANTHER" id="PTHR43075:SF1">
    <property type="entry name" value="FORMATE LYASE ACTIVATING ENZYME, PUTATIVE (AFU_ORTHOLOGUE AFUA_2G15630)-RELATED"/>
    <property type="match status" value="1"/>
</dbReference>
<dbReference type="PROSITE" id="PS01087">
    <property type="entry name" value="RADICAL_ACTIVATING"/>
    <property type="match status" value="1"/>
</dbReference>
<dbReference type="EMBL" id="JAQQAL010000011">
    <property type="protein sequence ID" value="MDC7226317.1"/>
    <property type="molecule type" value="Genomic_DNA"/>
</dbReference>